<dbReference type="InterPro" id="IPR016169">
    <property type="entry name" value="FAD-bd_PCMH_sub2"/>
</dbReference>
<dbReference type="GO" id="GO:0016491">
    <property type="term" value="F:oxidoreductase activity"/>
    <property type="evidence" value="ECO:0007669"/>
    <property type="project" value="UniProtKB-KW"/>
</dbReference>
<dbReference type="SUPFAM" id="SSF56176">
    <property type="entry name" value="FAD-binding/transporter-associated domain-like"/>
    <property type="match status" value="1"/>
</dbReference>
<organism evidence="7 8">
    <name type="scientific">Fusarium albosuccineum</name>
    <dbReference type="NCBI Taxonomy" id="1237068"/>
    <lineage>
        <taxon>Eukaryota</taxon>
        <taxon>Fungi</taxon>
        <taxon>Dikarya</taxon>
        <taxon>Ascomycota</taxon>
        <taxon>Pezizomycotina</taxon>
        <taxon>Sordariomycetes</taxon>
        <taxon>Hypocreomycetidae</taxon>
        <taxon>Hypocreales</taxon>
        <taxon>Nectriaceae</taxon>
        <taxon>Fusarium</taxon>
        <taxon>Fusarium decemcellulare species complex</taxon>
    </lineage>
</organism>
<dbReference type="PANTHER" id="PTHR42973">
    <property type="entry name" value="BINDING OXIDOREDUCTASE, PUTATIVE (AFU_ORTHOLOGUE AFUA_1G17690)-RELATED"/>
    <property type="match status" value="1"/>
</dbReference>
<dbReference type="Gene3D" id="3.40.462.20">
    <property type="match status" value="1"/>
</dbReference>
<dbReference type="PANTHER" id="PTHR42973:SF17">
    <property type="entry name" value="OXIDASE, PUTATIVE (AFU_ORTHOLOGUE AFUA_6G14340)-RELATED"/>
    <property type="match status" value="1"/>
</dbReference>
<gene>
    <name evidence="7" type="ORF">FALBO_13242</name>
</gene>
<comment type="similarity">
    <text evidence="1">Belongs to the oxygen-dependent FAD-linked oxidoreductase family.</text>
</comment>
<protein>
    <submittedName>
        <fullName evidence="7">FAD binding domain-containing</fullName>
    </submittedName>
</protein>
<feature type="domain" description="FAD-binding PCMH-type" evidence="6">
    <location>
        <begin position="69"/>
        <end position="242"/>
    </location>
</feature>
<name>A0A8H4L1W4_9HYPO</name>
<keyword evidence="4" id="KW-0560">Oxidoreductase</keyword>
<evidence type="ECO:0000313" key="7">
    <source>
        <dbReference type="EMBL" id="KAF4459983.1"/>
    </source>
</evidence>
<sequence length="497" mass="53404">MLLKNSHSATALVVLSLSRCAFVTGAAVQADTSLRQCLTDAVQGDNDKVQFSEEEGFLLSDVRPYNLNLQYSPFAITYPESANEVAEIVACAASKGRKVQARSGGRDFINKCIGGQDGHVIVDLHMFSKVEVDSQTNVASVGPGNLLGDMVRGLHKNSGRFIPHGSSRTVGVGGHFMVGGLGYTSRQHGLSIDTLQEVEVVLANGTIVSATEDEHQDLFWAMRGAGASFGIATEFKVKTKAEPAEVVEFTYVWESDDPAVLGNALKAYYEMVQDQKLSLKLGGTLRLSKTSLVFSGGFFGSEAEFDQVGLGSRLPPASNTTIIPNHPWITFMEDILASGGATNNPAYFAIEDTVITRPLLPTNQTLDAFLDYIYTTFTDSAQWSFLFDIYGGAVSEVRPDATAFPHRDALVCVTAYVSTADATDAQTEKVLEQAVLKLQGGDSDSFGSYAGVASLSLGEKAQVKYWGDNLGRLENIKAVYDPKDVFSTPQGVKPARG</sequence>
<accession>A0A8H4L1W4</accession>
<dbReference type="AlphaFoldDB" id="A0A8H4L1W4"/>
<dbReference type="PROSITE" id="PS51387">
    <property type="entry name" value="FAD_PCMH"/>
    <property type="match status" value="1"/>
</dbReference>
<reference evidence="7 8" key="1">
    <citation type="submission" date="2020-01" db="EMBL/GenBank/DDBJ databases">
        <title>Identification and distribution of gene clusters putatively required for synthesis of sphingolipid metabolism inhibitors in phylogenetically diverse species of the filamentous fungus Fusarium.</title>
        <authorList>
            <person name="Kim H.-S."/>
            <person name="Busman M."/>
            <person name="Brown D.W."/>
            <person name="Divon H."/>
            <person name="Uhlig S."/>
            <person name="Proctor R.H."/>
        </authorList>
    </citation>
    <scope>NUCLEOTIDE SEQUENCE [LARGE SCALE GENOMIC DNA]</scope>
    <source>
        <strain evidence="7 8">NRRL 20459</strain>
    </source>
</reference>
<keyword evidence="8" id="KW-1185">Reference proteome</keyword>
<evidence type="ECO:0000259" key="6">
    <source>
        <dbReference type="PROSITE" id="PS51387"/>
    </source>
</evidence>
<evidence type="ECO:0000256" key="2">
    <source>
        <dbReference type="ARBA" id="ARBA00022630"/>
    </source>
</evidence>
<dbReference type="Pfam" id="PF08031">
    <property type="entry name" value="BBE"/>
    <property type="match status" value="1"/>
</dbReference>
<keyword evidence="5" id="KW-0732">Signal</keyword>
<dbReference type="InterPro" id="IPR050416">
    <property type="entry name" value="FAD-linked_Oxidoreductase"/>
</dbReference>
<feature type="chain" id="PRO_5034106412" evidence="5">
    <location>
        <begin position="26"/>
        <end position="497"/>
    </location>
</feature>
<dbReference type="InterPro" id="IPR012951">
    <property type="entry name" value="BBE"/>
</dbReference>
<evidence type="ECO:0000256" key="5">
    <source>
        <dbReference type="SAM" id="SignalP"/>
    </source>
</evidence>
<proteinExistence type="inferred from homology"/>
<dbReference type="InterPro" id="IPR006094">
    <property type="entry name" value="Oxid_FAD_bind_N"/>
</dbReference>
<keyword evidence="3" id="KW-0274">FAD</keyword>
<dbReference type="OrthoDB" id="415825at2759"/>
<dbReference type="Pfam" id="PF01565">
    <property type="entry name" value="FAD_binding_4"/>
    <property type="match status" value="1"/>
</dbReference>
<feature type="signal peptide" evidence="5">
    <location>
        <begin position="1"/>
        <end position="25"/>
    </location>
</feature>
<comment type="caution">
    <text evidence="7">The sequence shown here is derived from an EMBL/GenBank/DDBJ whole genome shotgun (WGS) entry which is preliminary data.</text>
</comment>
<dbReference type="Gene3D" id="3.30.465.10">
    <property type="match status" value="1"/>
</dbReference>
<dbReference type="EMBL" id="JAADYS010002045">
    <property type="protein sequence ID" value="KAF4459983.1"/>
    <property type="molecule type" value="Genomic_DNA"/>
</dbReference>
<dbReference type="InterPro" id="IPR016166">
    <property type="entry name" value="FAD-bd_PCMH"/>
</dbReference>
<evidence type="ECO:0000256" key="3">
    <source>
        <dbReference type="ARBA" id="ARBA00022827"/>
    </source>
</evidence>
<dbReference type="Proteomes" id="UP000554235">
    <property type="component" value="Unassembled WGS sequence"/>
</dbReference>
<keyword evidence="2" id="KW-0285">Flavoprotein</keyword>
<evidence type="ECO:0000313" key="8">
    <source>
        <dbReference type="Proteomes" id="UP000554235"/>
    </source>
</evidence>
<evidence type="ECO:0000256" key="1">
    <source>
        <dbReference type="ARBA" id="ARBA00005466"/>
    </source>
</evidence>
<evidence type="ECO:0000256" key="4">
    <source>
        <dbReference type="ARBA" id="ARBA00023002"/>
    </source>
</evidence>
<dbReference type="InterPro" id="IPR036318">
    <property type="entry name" value="FAD-bd_PCMH-like_sf"/>
</dbReference>
<dbReference type="GO" id="GO:0071949">
    <property type="term" value="F:FAD binding"/>
    <property type="evidence" value="ECO:0007669"/>
    <property type="project" value="InterPro"/>
</dbReference>